<dbReference type="PANTHER" id="PTHR24414:SF162">
    <property type="entry name" value="F-BOX DOMAIN-CONTAINING PROTEIN"/>
    <property type="match status" value="1"/>
</dbReference>
<dbReference type="InterPro" id="IPR015915">
    <property type="entry name" value="Kelch-typ_b-propeller"/>
</dbReference>
<dbReference type="InterPro" id="IPR036047">
    <property type="entry name" value="F-box-like_dom_sf"/>
</dbReference>
<dbReference type="Proteomes" id="UP000823674">
    <property type="component" value="Chromosome A09"/>
</dbReference>
<comment type="caution">
    <text evidence="2">The sequence shown here is derived from an EMBL/GenBank/DDBJ whole genome shotgun (WGS) entry which is preliminary data.</text>
</comment>
<dbReference type="Gene3D" id="2.120.10.80">
    <property type="entry name" value="Kelch-type beta propeller"/>
    <property type="match status" value="2"/>
</dbReference>
<sequence length="707" mass="80138">MPPPPPSSFSSLPVDIVLEILARVPKRFHPTLSCVSKTFRSLLRSPEIHKIRSLLRRDSLFICFVEKTDQQWFTLRRAENNNPTEEKNHFVSIDLAFPCETEKEPSVVAIGAEIFFICGSFYPSSAMWVLDSRTGTFRRGPSSRAARLCKSVGVVGSKVYVIGSYRDDEIHVERFDARTNTWELAPVPEDQDWWSSDATVSLNRKVCALHFSSDANCYDTRDGSCESLDLPKGERLWRSRTGAYVLNNVLYVYYARFGLMWYDSEMRLWRVVNGLSHLNKVRSVAMAEYYGKLAFLWEDEVGISGGTKEVWCRMIALERSERGVRGIAEASQLLGSVPRGYILQHCLYPPQNINHSMSSSPSFSSLPIDIVVEILARVPKRSHPILSCVSKNFSRLVRSPEIHKIRSLLRKDSLFICFLGITGAQWFTLRRAENNNPTTEKNRFVSIDLAFPSQTEQERCVVAIGPEIFFVCGSFNPSATMWILDSRTGTFRQGPSSRAERLCKSVGVVGSKVYVIGSYIDADEMHVDSFDAKTQTWELAPVPEDQGWWWSSAPTVSLNRKVCALRVTGNARCYDPRDGSCESLGLATKDKWLWRTGACVMNNVLYVYYARFGLMWYDYEMRLWRVVGGLSHLKKVRSVAMAEYYGKLAFLWEDHEVGVSGETKEVWCRMIALERSERGVHGIAEASQLLGSVLCGYIVLHCLSVSD</sequence>
<name>A0ABQ7LJT0_BRACM</name>
<evidence type="ECO:0000313" key="3">
    <source>
        <dbReference type="Proteomes" id="UP000823674"/>
    </source>
</evidence>
<dbReference type="SMART" id="SM00256">
    <property type="entry name" value="FBOX"/>
    <property type="match status" value="2"/>
</dbReference>
<proteinExistence type="predicted"/>
<dbReference type="CDD" id="cd22152">
    <property type="entry name" value="F-box_AtAFR-like"/>
    <property type="match status" value="2"/>
</dbReference>
<dbReference type="Pfam" id="PF25210">
    <property type="entry name" value="Kelch_FKB95"/>
    <property type="match status" value="2"/>
</dbReference>
<dbReference type="SUPFAM" id="SSF81383">
    <property type="entry name" value="F-box domain"/>
    <property type="match status" value="2"/>
</dbReference>
<evidence type="ECO:0000313" key="2">
    <source>
        <dbReference type="EMBL" id="KAG5386828.1"/>
    </source>
</evidence>
<feature type="domain" description="F-box" evidence="1">
    <location>
        <begin position="12"/>
        <end position="52"/>
    </location>
</feature>
<keyword evidence="3" id="KW-1185">Reference proteome</keyword>
<feature type="domain" description="F-box" evidence="1">
    <location>
        <begin position="366"/>
        <end position="406"/>
    </location>
</feature>
<organism evidence="2 3">
    <name type="scientific">Brassica rapa subsp. trilocularis</name>
    <dbReference type="NCBI Taxonomy" id="1813537"/>
    <lineage>
        <taxon>Eukaryota</taxon>
        <taxon>Viridiplantae</taxon>
        <taxon>Streptophyta</taxon>
        <taxon>Embryophyta</taxon>
        <taxon>Tracheophyta</taxon>
        <taxon>Spermatophyta</taxon>
        <taxon>Magnoliopsida</taxon>
        <taxon>eudicotyledons</taxon>
        <taxon>Gunneridae</taxon>
        <taxon>Pentapetalae</taxon>
        <taxon>rosids</taxon>
        <taxon>malvids</taxon>
        <taxon>Brassicales</taxon>
        <taxon>Brassicaceae</taxon>
        <taxon>Brassiceae</taxon>
        <taxon>Brassica</taxon>
    </lineage>
</organism>
<dbReference type="PANTHER" id="PTHR24414">
    <property type="entry name" value="F-BOX/KELCH-REPEAT PROTEIN SKIP4"/>
    <property type="match status" value="1"/>
</dbReference>
<dbReference type="Pfam" id="PF00646">
    <property type="entry name" value="F-box"/>
    <property type="match status" value="2"/>
</dbReference>
<dbReference type="InterPro" id="IPR057499">
    <property type="entry name" value="Kelch_FKB95"/>
</dbReference>
<dbReference type="InterPro" id="IPR050354">
    <property type="entry name" value="F-box/kelch-repeat_ARATH"/>
</dbReference>
<protein>
    <recommendedName>
        <fullName evidence="1">F-box domain-containing protein</fullName>
    </recommendedName>
</protein>
<evidence type="ECO:0000259" key="1">
    <source>
        <dbReference type="SMART" id="SM00256"/>
    </source>
</evidence>
<dbReference type="SUPFAM" id="SSF117281">
    <property type="entry name" value="Kelch motif"/>
    <property type="match status" value="2"/>
</dbReference>
<dbReference type="InterPro" id="IPR001810">
    <property type="entry name" value="F-box_dom"/>
</dbReference>
<dbReference type="EMBL" id="JADBGQ010000008">
    <property type="protein sequence ID" value="KAG5386828.1"/>
    <property type="molecule type" value="Genomic_DNA"/>
</dbReference>
<reference evidence="2 3" key="1">
    <citation type="submission" date="2021-03" db="EMBL/GenBank/DDBJ databases">
        <authorList>
            <person name="King G.J."/>
            <person name="Bancroft I."/>
            <person name="Baten A."/>
            <person name="Bloomfield J."/>
            <person name="Borpatragohain P."/>
            <person name="He Z."/>
            <person name="Irish N."/>
            <person name="Irwin J."/>
            <person name="Liu K."/>
            <person name="Mauleon R.P."/>
            <person name="Moore J."/>
            <person name="Morris R."/>
            <person name="Ostergaard L."/>
            <person name="Wang B."/>
            <person name="Wells R."/>
        </authorList>
    </citation>
    <scope>NUCLEOTIDE SEQUENCE [LARGE SCALE GENOMIC DNA]</scope>
    <source>
        <strain evidence="2">R-o-18</strain>
        <tissue evidence="2">Leaf</tissue>
    </source>
</reference>
<gene>
    <name evidence="2" type="primary">A09p071470.1_BraROA</name>
    <name evidence="2" type="ORF">IGI04_038298</name>
</gene>
<accession>A0ABQ7LJT0</accession>